<dbReference type="Proteomes" id="UP000762676">
    <property type="component" value="Unassembled WGS sequence"/>
</dbReference>
<dbReference type="Gene3D" id="3.60.10.10">
    <property type="entry name" value="Endonuclease/exonuclease/phosphatase"/>
    <property type="match status" value="1"/>
</dbReference>
<gene>
    <name evidence="1" type="ORF">ElyMa_002346900</name>
</gene>
<sequence length="90" mass="10161">MGDINVRGKRLVEGAASMIISLRIHGSRITHAESWTWVSPGDCSRNQIDFIIAWKRFRNEILFSKSTPGADCGSDHVPVVCVMRMKLKKF</sequence>
<evidence type="ECO:0000313" key="2">
    <source>
        <dbReference type="Proteomes" id="UP000762676"/>
    </source>
</evidence>
<dbReference type="InterPro" id="IPR036691">
    <property type="entry name" value="Endo/exonu/phosph_ase_sf"/>
</dbReference>
<organism evidence="1 2">
    <name type="scientific">Elysia marginata</name>
    <dbReference type="NCBI Taxonomy" id="1093978"/>
    <lineage>
        <taxon>Eukaryota</taxon>
        <taxon>Metazoa</taxon>
        <taxon>Spiralia</taxon>
        <taxon>Lophotrochozoa</taxon>
        <taxon>Mollusca</taxon>
        <taxon>Gastropoda</taxon>
        <taxon>Heterobranchia</taxon>
        <taxon>Euthyneura</taxon>
        <taxon>Panpulmonata</taxon>
        <taxon>Sacoglossa</taxon>
        <taxon>Placobranchoidea</taxon>
        <taxon>Plakobranchidae</taxon>
        <taxon>Elysia</taxon>
    </lineage>
</organism>
<evidence type="ECO:0000313" key="1">
    <source>
        <dbReference type="EMBL" id="GFR81716.1"/>
    </source>
</evidence>
<keyword evidence="2" id="KW-1185">Reference proteome</keyword>
<name>A0AAV4G8Z6_9GAST</name>
<accession>A0AAV4G8Z6</accession>
<dbReference type="AlphaFoldDB" id="A0AAV4G8Z6"/>
<protein>
    <submittedName>
        <fullName evidence="1">Craniofacial development protein 2-like</fullName>
    </submittedName>
</protein>
<reference evidence="1 2" key="1">
    <citation type="journal article" date="2021" name="Elife">
        <title>Chloroplast acquisition without the gene transfer in kleptoplastic sea slugs, Plakobranchus ocellatus.</title>
        <authorList>
            <person name="Maeda T."/>
            <person name="Takahashi S."/>
            <person name="Yoshida T."/>
            <person name="Shimamura S."/>
            <person name="Takaki Y."/>
            <person name="Nagai Y."/>
            <person name="Toyoda A."/>
            <person name="Suzuki Y."/>
            <person name="Arimoto A."/>
            <person name="Ishii H."/>
            <person name="Satoh N."/>
            <person name="Nishiyama T."/>
            <person name="Hasebe M."/>
            <person name="Maruyama T."/>
            <person name="Minagawa J."/>
            <person name="Obokata J."/>
            <person name="Shigenobu S."/>
        </authorList>
    </citation>
    <scope>NUCLEOTIDE SEQUENCE [LARGE SCALE GENOMIC DNA]</scope>
</reference>
<dbReference type="EMBL" id="BMAT01004849">
    <property type="protein sequence ID" value="GFR81716.1"/>
    <property type="molecule type" value="Genomic_DNA"/>
</dbReference>
<comment type="caution">
    <text evidence="1">The sequence shown here is derived from an EMBL/GenBank/DDBJ whole genome shotgun (WGS) entry which is preliminary data.</text>
</comment>
<dbReference type="SUPFAM" id="SSF56219">
    <property type="entry name" value="DNase I-like"/>
    <property type="match status" value="1"/>
</dbReference>
<proteinExistence type="predicted"/>